<dbReference type="EMBL" id="JBHSFN010000036">
    <property type="protein sequence ID" value="MFC4591676.1"/>
    <property type="molecule type" value="Genomic_DNA"/>
</dbReference>
<sequence length="67" mass="7479">MSRRDGGDHFHGLAGCRLAEREQPRASRTPRLVSGDAIHMPRDGAEVPFRTSWTADELMATTFPDIK</sequence>
<protein>
    <submittedName>
        <fullName evidence="1">Uncharacterized protein</fullName>
    </submittedName>
</protein>
<organism evidence="1 2">
    <name type="scientific">Sphaerisporangium corydalis</name>
    <dbReference type="NCBI Taxonomy" id="1441875"/>
    <lineage>
        <taxon>Bacteria</taxon>
        <taxon>Bacillati</taxon>
        <taxon>Actinomycetota</taxon>
        <taxon>Actinomycetes</taxon>
        <taxon>Streptosporangiales</taxon>
        <taxon>Streptosporangiaceae</taxon>
        <taxon>Sphaerisporangium</taxon>
    </lineage>
</organism>
<reference evidence="2" key="1">
    <citation type="journal article" date="2019" name="Int. J. Syst. Evol. Microbiol.">
        <title>The Global Catalogue of Microorganisms (GCM) 10K type strain sequencing project: providing services to taxonomists for standard genome sequencing and annotation.</title>
        <authorList>
            <consortium name="The Broad Institute Genomics Platform"/>
            <consortium name="The Broad Institute Genome Sequencing Center for Infectious Disease"/>
            <person name="Wu L."/>
            <person name="Ma J."/>
        </authorList>
    </citation>
    <scope>NUCLEOTIDE SEQUENCE [LARGE SCALE GENOMIC DNA]</scope>
    <source>
        <strain evidence="2">CCUG 49560</strain>
    </source>
</reference>
<evidence type="ECO:0000313" key="2">
    <source>
        <dbReference type="Proteomes" id="UP001595891"/>
    </source>
</evidence>
<evidence type="ECO:0000313" key="1">
    <source>
        <dbReference type="EMBL" id="MFC4591676.1"/>
    </source>
</evidence>
<dbReference type="RefSeq" id="WP_262845499.1">
    <property type="nucleotide sequence ID" value="NZ_JANZYP010000039.1"/>
</dbReference>
<gene>
    <name evidence="1" type="ORF">ACFO8L_36675</name>
</gene>
<dbReference type="Proteomes" id="UP001595891">
    <property type="component" value="Unassembled WGS sequence"/>
</dbReference>
<proteinExistence type="predicted"/>
<keyword evidence="2" id="KW-1185">Reference proteome</keyword>
<name>A0ABV9ET69_9ACTN</name>
<accession>A0ABV9ET69</accession>
<comment type="caution">
    <text evidence="1">The sequence shown here is derived from an EMBL/GenBank/DDBJ whole genome shotgun (WGS) entry which is preliminary data.</text>
</comment>